<dbReference type="GO" id="GO:0016740">
    <property type="term" value="F:transferase activity"/>
    <property type="evidence" value="ECO:0007669"/>
    <property type="project" value="UniProtKB-KW"/>
</dbReference>
<dbReference type="PIRSF" id="PIRSF000699">
    <property type="entry name" value="PTS_IILac_III"/>
    <property type="match status" value="1"/>
</dbReference>
<keyword evidence="4" id="KW-0598">Phosphotransferase system</keyword>
<evidence type="ECO:0000256" key="6">
    <source>
        <dbReference type="PIRSR" id="PIRSR000699-2"/>
    </source>
</evidence>
<gene>
    <name evidence="8" type="primary">lacF_2</name>
    <name evidence="8" type="ORF">CTLFYP3_02119</name>
</gene>
<accession>A0A6N3E7C2</accession>
<protein>
    <submittedName>
        <fullName evidence="8">Lactose-specific phosphotransferase enzyme IIA component</fullName>
        <ecNumber evidence="8">2.7.1.-</ecNumber>
    </submittedName>
</protein>
<keyword evidence="6" id="KW-0460">Magnesium</keyword>
<evidence type="ECO:0000256" key="2">
    <source>
        <dbReference type="ARBA" id="ARBA00022597"/>
    </source>
</evidence>
<dbReference type="PANTHER" id="PTHR34382:SF7">
    <property type="entry name" value="PTS SYSTEM N,N'-DIACETYLCHITOBIOSE-SPECIFIC EIIA COMPONENT"/>
    <property type="match status" value="1"/>
</dbReference>
<dbReference type="SUPFAM" id="SSF46973">
    <property type="entry name" value="Enzyme IIa from lactose specific PTS, IIa-lac"/>
    <property type="match status" value="1"/>
</dbReference>
<proteinExistence type="predicted"/>
<comment type="cofactor">
    <cofactor evidence="6">
        <name>Mg(2+)</name>
        <dbReference type="ChEBI" id="CHEBI:18420"/>
    </cofactor>
    <text evidence="6">Binds 1 Mg(2+) ion per trimer.</text>
</comment>
<dbReference type="InterPro" id="IPR036542">
    <property type="entry name" value="PTS_IIA_lac/cel_sf"/>
</dbReference>
<sequence length="100" mass="11480">MNYEEISFSIISYAGDAFATMREAINFAKKGEFEKAEETFQKAKDTLMEAHNVHTKLIVAETEGKTPEFSILLSHAQDTMMNAILFETITEEFIEMYKNK</sequence>
<dbReference type="EC" id="2.7.1.-" evidence="8"/>
<reference evidence="8" key="1">
    <citation type="submission" date="2019-11" db="EMBL/GenBank/DDBJ databases">
        <authorList>
            <person name="Feng L."/>
        </authorList>
    </citation>
    <scope>NUCLEOTIDE SEQUENCE</scope>
    <source>
        <strain evidence="8">CTertiumLFYP3</strain>
    </source>
</reference>
<dbReference type="Pfam" id="PF02255">
    <property type="entry name" value="PTS_IIA"/>
    <property type="match status" value="1"/>
</dbReference>
<feature type="active site" description="Tele-phosphohistidine intermediate" evidence="5">
    <location>
        <position position="75"/>
    </location>
</feature>
<evidence type="ECO:0000256" key="4">
    <source>
        <dbReference type="ARBA" id="ARBA00022683"/>
    </source>
</evidence>
<evidence type="ECO:0000256" key="5">
    <source>
        <dbReference type="PIRSR" id="PIRSR000699-1"/>
    </source>
</evidence>
<dbReference type="PROSITE" id="PS51095">
    <property type="entry name" value="PTS_EIIA_TYPE_3"/>
    <property type="match status" value="1"/>
</dbReference>
<keyword evidence="3 8" id="KW-0808">Transferase</keyword>
<dbReference type="InterPro" id="IPR003188">
    <property type="entry name" value="PTS_IIA_lac/cel"/>
</dbReference>
<organism evidence="8">
    <name type="scientific">Clostridium tertium</name>
    <dbReference type="NCBI Taxonomy" id="1559"/>
    <lineage>
        <taxon>Bacteria</taxon>
        <taxon>Bacillati</taxon>
        <taxon>Bacillota</taxon>
        <taxon>Clostridia</taxon>
        <taxon>Eubacteriales</taxon>
        <taxon>Clostridiaceae</taxon>
        <taxon>Clostridium</taxon>
    </lineage>
</organism>
<evidence type="ECO:0000256" key="1">
    <source>
        <dbReference type="ARBA" id="ARBA00022448"/>
    </source>
</evidence>
<feature type="modified residue" description="Phosphohistidine; by HPr" evidence="7">
    <location>
        <position position="75"/>
    </location>
</feature>
<dbReference type="CDD" id="cd00215">
    <property type="entry name" value="PTS_IIA_lac"/>
    <property type="match status" value="1"/>
</dbReference>
<keyword evidence="6" id="KW-0479">Metal-binding</keyword>
<dbReference type="Gene3D" id="1.20.58.80">
    <property type="entry name" value="Phosphotransferase system, lactose/cellobiose-type IIA subunit"/>
    <property type="match status" value="1"/>
</dbReference>
<dbReference type="PANTHER" id="PTHR34382">
    <property type="entry name" value="PTS SYSTEM N,N'-DIACETYLCHITOBIOSE-SPECIFIC EIIA COMPONENT"/>
    <property type="match status" value="1"/>
</dbReference>
<dbReference type="AlphaFoldDB" id="A0A6N3E7C2"/>
<keyword evidence="1" id="KW-0813">Transport</keyword>
<name>A0A6N3E7C2_9CLOT</name>
<keyword evidence="2" id="KW-0762">Sugar transport</keyword>
<feature type="binding site" evidence="6">
    <location>
        <position position="78"/>
    </location>
    <ligand>
        <name>Mg(2+)</name>
        <dbReference type="ChEBI" id="CHEBI:18420"/>
        <note>ligand shared between all trimeric partners</note>
    </ligand>
</feature>
<evidence type="ECO:0000256" key="3">
    <source>
        <dbReference type="ARBA" id="ARBA00022679"/>
    </source>
</evidence>
<dbReference type="EMBL" id="CACRTO010000020">
    <property type="protein sequence ID" value="VYU34283.1"/>
    <property type="molecule type" value="Genomic_DNA"/>
</dbReference>
<dbReference type="RefSeq" id="WP_156626570.1">
    <property type="nucleotide sequence ID" value="NZ_CACRTO010000020.1"/>
</dbReference>
<dbReference type="GO" id="GO:0009401">
    <property type="term" value="P:phosphoenolpyruvate-dependent sugar phosphotransferase system"/>
    <property type="evidence" value="ECO:0007669"/>
    <property type="project" value="UniProtKB-KW"/>
</dbReference>
<evidence type="ECO:0000256" key="7">
    <source>
        <dbReference type="PROSITE-ProRule" id="PRU00418"/>
    </source>
</evidence>
<dbReference type="GO" id="GO:0046872">
    <property type="term" value="F:metal ion binding"/>
    <property type="evidence" value="ECO:0007669"/>
    <property type="project" value="UniProtKB-KW"/>
</dbReference>
<evidence type="ECO:0000313" key="8">
    <source>
        <dbReference type="EMBL" id="VYU34283.1"/>
    </source>
</evidence>